<dbReference type="InterPro" id="IPR006886">
    <property type="entry name" value="RNA_pol_III_Rpc5"/>
</dbReference>
<reference evidence="2 3" key="1">
    <citation type="journal article" date="2016" name="Nat. Commun.">
        <title>Ectomycorrhizal ecology is imprinted in the genome of the dominant symbiotic fungus Cenococcum geophilum.</title>
        <authorList>
            <consortium name="DOE Joint Genome Institute"/>
            <person name="Peter M."/>
            <person name="Kohler A."/>
            <person name="Ohm R.A."/>
            <person name="Kuo A."/>
            <person name="Krutzmann J."/>
            <person name="Morin E."/>
            <person name="Arend M."/>
            <person name="Barry K.W."/>
            <person name="Binder M."/>
            <person name="Choi C."/>
            <person name="Clum A."/>
            <person name="Copeland A."/>
            <person name="Grisel N."/>
            <person name="Haridas S."/>
            <person name="Kipfer T."/>
            <person name="LaButti K."/>
            <person name="Lindquist E."/>
            <person name="Lipzen A."/>
            <person name="Maire R."/>
            <person name="Meier B."/>
            <person name="Mihaltcheva S."/>
            <person name="Molinier V."/>
            <person name="Murat C."/>
            <person name="Poggeler S."/>
            <person name="Quandt C.A."/>
            <person name="Sperisen C."/>
            <person name="Tritt A."/>
            <person name="Tisserant E."/>
            <person name="Crous P.W."/>
            <person name="Henrissat B."/>
            <person name="Nehls U."/>
            <person name="Egli S."/>
            <person name="Spatafora J.W."/>
            <person name="Grigoriev I.V."/>
            <person name="Martin F.M."/>
        </authorList>
    </citation>
    <scope>NUCLEOTIDE SEQUENCE [LARGE SCALE GENOMIC DNA]</scope>
    <source>
        <strain evidence="2 3">CBS 459.81</strain>
    </source>
</reference>
<feature type="compositionally biased region" description="Basic and acidic residues" evidence="1">
    <location>
        <begin position="209"/>
        <end position="225"/>
    </location>
</feature>
<dbReference type="Proteomes" id="UP000250266">
    <property type="component" value="Unassembled WGS sequence"/>
</dbReference>
<feature type="compositionally biased region" description="Basic residues" evidence="1">
    <location>
        <begin position="315"/>
        <end position="325"/>
    </location>
</feature>
<dbReference type="PANTHER" id="PTHR12069">
    <property type="entry name" value="DNA-DIRECTED RNA POLYMERASES III 80 KDA POLYPEPTIDE RNA POLYMERASE III SUBUNIT 5"/>
    <property type="match status" value="1"/>
</dbReference>
<dbReference type="AlphaFoldDB" id="A0A8E2E5T1"/>
<dbReference type="GO" id="GO:0005666">
    <property type="term" value="C:RNA polymerase III complex"/>
    <property type="evidence" value="ECO:0007669"/>
    <property type="project" value="TreeGrafter"/>
</dbReference>
<keyword evidence="3" id="KW-1185">Reference proteome</keyword>
<evidence type="ECO:0000256" key="1">
    <source>
        <dbReference type="SAM" id="MobiDB-lite"/>
    </source>
</evidence>
<dbReference type="OrthoDB" id="340681at2759"/>
<feature type="region of interest" description="Disordered" evidence="1">
    <location>
        <begin position="301"/>
        <end position="365"/>
    </location>
</feature>
<sequence>MSPAAIDLDDDDPVVAEYDVFITPELEEKAYLLQYLNRSKDQPYNYRKQMQPMEMRIKENAGFIEVDVPLNVHYNYNRVKGVGWGEALRKAKDDNQTAFGVASGFERVNVTRGGGAAGRPGRSPANHGGLDMEDDIDDYLRRFDDANEKGHVLNKQTLGGQILKDEPGMPKYMLGTFRGNELHLTRLDGIVQMRPQFHHIDAMAQQEIVARRRERDAADAPKASEPRAVQMQVKSADGENVEQDSTKKFLRAAHEEKWTKLRYHDEDSPEAYALYNEKLFVEDTKSAPKLRSSMNNEEYLDAISAPRIDPSDKVGKKRPLTRKQMHAADESDESDDSDEGPLDPSSDPHMMDVDQDGARTVAKGA</sequence>
<organism evidence="2 3">
    <name type="scientific">Lepidopterella palustris CBS 459.81</name>
    <dbReference type="NCBI Taxonomy" id="1314670"/>
    <lineage>
        <taxon>Eukaryota</taxon>
        <taxon>Fungi</taxon>
        <taxon>Dikarya</taxon>
        <taxon>Ascomycota</taxon>
        <taxon>Pezizomycotina</taxon>
        <taxon>Dothideomycetes</taxon>
        <taxon>Pleosporomycetidae</taxon>
        <taxon>Mytilinidiales</taxon>
        <taxon>Argynnaceae</taxon>
        <taxon>Lepidopterella</taxon>
    </lineage>
</organism>
<evidence type="ECO:0000313" key="3">
    <source>
        <dbReference type="Proteomes" id="UP000250266"/>
    </source>
</evidence>
<accession>A0A8E2E5T1</accession>
<protein>
    <recommendedName>
        <fullName evidence="4">DNA-directed RNA polymerase III subunit Rpc5</fullName>
    </recommendedName>
</protein>
<evidence type="ECO:0008006" key="4">
    <source>
        <dbReference type="Google" id="ProtNLM"/>
    </source>
</evidence>
<name>A0A8E2E5T1_9PEZI</name>
<evidence type="ECO:0000313" key="2">
    <source>
        <dbReference type="EMBL" id="OCK77711.1"/>
    </source>
</evidence>
<dbReference type="Pfam" id="PF04801">
    <property type="entry name" value="RPC5"/>
    <property type="match status" value="2"/>
</dbReference>
<dbReference type="EMBL" id="KV745105">
    <property type="protein sequence ID" value="OCK77711.1"/>
    <property type="molecule type" value="Genomic_DNA"/>
</dbReference>
<feature type="region of interest" description="Disordered" evidence="1">
    <location>
        <begin position="111"/>
        <end position="131"/>
    </location>
</feature>
<dbReference type="PANTHER" id="PTHR12069:SF0">
    <property type="entry name" value="DNA-DIRECTED RNA POLYMERASE III SUBUNIT RPC5"/>
    <property type="match status" value="1"/>
</dbReference>
<dbReference type="GO" id="GO:0042797">
    <property type="term" value="P:tRNA transcription by RNA polymerase III"/>
    <property type="evidence" value="ECO:0007669"/>
    <property type="project" value="TreeGrafter"/>
</dbReference>
<feature type="region of interest" description="Disordered" evidence="1">
    <location>
        <begin position="209"/>
        <end position="246"/>
    </location>
</feature>
<feature type="compositionally biased region" description="Acidic residues" evidence="1">
    <location>
        <begin position="330"/>
        <end position="341"/>
    </location>
</feature>
<gene>
    <name evidence="2" type="ORF">K432DRAFT_427797</name>
</gene>
<proteinExistence type="predicted"/>